<feature type="coiled-coil region" evidence="1">
    <location>
        <begin position="26"/>
        <end position="57"/>
    </location>
</feature>
<evidence type="ECO:0000256" key="2">
    <source>
        <dbReference type="SAM" id="Phobius"/>
    </source>
</evidence>
<name>A0A6G5QFM9_9BACT</name>
<dbReference type="Proteomes" id="UP000503264">
    <property type="component" value="Chromosome"/>
</dbReference>
<gene>
    <name evidence="3" type="ORF">CMUC_0683</name>
</gene>
<keyword evidence="4" id="KW-1185">Reference proteome</keyword>
<sequence length="93" mass="11113">MRPLKNRLRYNKSILNPLNSKEIANSDNHKIRVENLYNKLQALLDEYLSELELTKDKKKALMIWGKFLIVIFLMNILRIYLAQKLYQLQINHG</sequence>
<evidence type="ECO:0000256" key="1">
    <source>
        <dbReference type="SAM" id="Coils"/>
    </source>
</evidence>
<reference evidence="3 4" key="1">
    <citation type="submission" date="2016-07" db="EMBL/GenBank/DDBJ databases">
        <title>Comparative genomics of the Campylobacter concisus group.</title>
        <authorList>
            <person name="Miller W.G."/>
            <person name="Yee E."/>
            <person name="Chapman M.H."/>
            <person name="Huynh S."/>
            <person name="Bono J.L."/>
            <person name="On S.L.W."/>
            <person name="StLeger J."/>
            <person name="Foster G."/>
            <person name="Parker C.T."/>
        </authorList>
    </citation>
    <scope>NUCLEOTIDE SEQUENCE [LARGE SCALE GENOMIC DNA]</scope>
    <source>
        <strain evidence="3 4">CCUG 21559</strain>
    </source>
</reference>
<organism evidence="3 4">
    <name type="scientific">Campylobacter mucosalis CCUG 21559</name>
    <dbReference type="NCBI Taxonomy" id="1032067"/>
    <lineage>
        <taxon>Bacteria</taxon>
        <taxon>Pseudomonadati</taxon>
        <taxon>Campylobacterota</taxon>
        <taxon>Epsilonproteobacteria</taxon>
        <taxon>Campylobacterales</taxon>
        <taxon>Campylobacteraceae</taxon>
        <taxon>Campylobacter</taxon>
    </lineage>
</organism>
<keyword evidence="1" id="KW-0175">Coiled coil</keyword>
<protein>
    <submittedName>
        <fullName evidence="3">Uncharacterized protein</fullName>
    </submittedName>
</protein>
<evidence type="ECO:0000313" key="3">
    <source>
        <dbReference type="EMBL" id="QCD44480.1"/>
    </source>
</evidence>
<keyword evidence="2" id="KW-0812">Transmembrane</keyword>
<keyword evidence="2" id="KW-0472">Membrane</keyword>
<dbReference type="RefSeq" id="WP_171993603.1">
    <property type="nucleotide sequence ID" value="NZ_CP012542.1"/>
</dbReference>
<keyword evidence="2" id="KW-1133">Transmembrane helix</keyword>
<accession>A0A6G5QFM9</accession>
<proteinExistence type="predicted"/>
<evidence type="ECO:0000313" key="4">
    <source>
        <dbReference type="Proteomes" id="UP000503264"/>
    </source>
</evidence>
<dbReference type="EMBL" id="CP012542">
    <property type="protein sequence ID" value="QCD44480.1"/>
    <property type="molecule type" value="Genomic_DNA"/>
</dbReference>
<dbReference type="AlphaFoldDB" id="A0A6G5QFM9"/>
<feature type="transmembrane region" description="Helical" evidence="2">
    <location>
        <begin position="61"/>
        <end position="81"/>
    </location>
</feature>